<comment type="cofactor">
    <cofactor evidence="1">
        <name>FAD</name>
        <dbReference type="ChEBI" id="CHEBI:57692"/>
    </cofactor>
</comment>
<name>A0A4R4DQI6_9PROT</name>
<dbReference type="InterPro" id="IPR003953">
    <property type="entry name" value="FAD-dep_OxRdtase_2_FAD-bd"/>
</dbReference>
<accession>A0A4R4DQI6</accession>
<dbReference type="InterPro" id="IPR027477">
    <property type="entry name" value="Succ_DH/fumarate_Rdtase_cat_sf"/>
</dbReference>
<dbReference type="EMBL" id="SKBM01000008">
    <property type="protein sequence ID" value="TCZ63339.1"/>
    <property type="molecule type" value="Genomic_DNA"/>
</dbReference>
<sequence length="540" mass="55956">MNAIPWADALAALAAPPAAPPATDVQALLRRWHPDHQAGASVPLRVGASAGQACPPPLAALLHANTLIDDTDVAGCATVDTGLLVIGGGGAGCVAALTAAAAGVKVVLATKLGLGDSNTVMAEGGIQAAIGAEDSLQAHFDDTIKAGQRAGDPALVRALVTEGPAAIRWLIEQGMSFDREEQGGGAIRLRRKRAGGTSVPRILSTRDVTGLEMMRVLREAVLLHPNITVWNRSPVVELLSDGAGRCRGAVIYSLYLHRFVLVRAGAVVLATGGAGRLHLNDFPTSNHLGATADGLVLAYRLGARLREGDSFQYHPTGVGWPASLRGQLISEAARSLGAQMRNGHGERFIEELSARDVVAAAILREIGEGRGVERDGCLGVLLDTPGLERAKPGVLAGSLVSLLHLAHKSGTDPAREPMLVCPTLHYQNGGIVVQPDGSTDVPGLFCAGEVSGGIHGRNRLMGNALLELVVFGRRAGLAAASCDAARLGRANLDHVQDWRRALAAAGLPLEVRAPMLFPEVANFSMAADRALGRAPVLAAG</sequence>
<dbReference type="GO" id="GO:0016491">
    <property type="term" value="F:oxidoreductase activity"/>
    <property type="evidence" value="ECO:0007669"/>
    <property type="project" value="UniProtKB-KW"/>
</dbReference>
<dbReference type="SUPFAM" id="SSF51905">
    <property type="entry name" value="FAD/NAD(P)-binding domain"/>
    <property type="match status" value="1"/>
</dbReference>
<evidence type="ECO:0000313" key="7">
    <source>
        <dbReference type="Proteomes" id="UP000295023"/>
    </source>
</evidence>
<keyword evidence="3" id="KW-0560">Oxidoreductase</keyword>
<dbReference type="PANTHER" id="PTHR11632:SF51">
    <property type="entry name" value="SUCCINATE DEHYDROGENASE [UBIQUINONE] FLAVOPROTEIN SUBUNIT, MITOCHONDRIAL"/>
    <property type="match status" value="1"/>
</dbReference>
<feature type="active site" description="Proton acceptor" evidence="4">
    <location>
        <position position="355"/>
    </location>
</feature>
<feature type="domain" description="FAD-dependent oxidoreductase 2 FAD-binding" evidence="5">
    <location>
        <begin position="83"/>
        <end position="465"/>
    </location>
</feature>
<keyword evidence="7" id="KW-1185">Reference proteome</keyword>
<dbReference type="Pfam" id="PF00890">
    <property type="entry name" value="FAD_binding_2"/>
    <property type="match status" value="1"/>
</dbReference>
<dbReference type="InterPro" id="IPR030664">
    <property type="entry name" value="SdhA/FrdA/AprA"/>
</dbReference>
<dbReference type="InterPro" id="IPR036188">
    <property type="entry name" value="FAD/NAD-bd_sf"/>
</dbReference>
<evidence type="ECO:0000256" key="3">
    <source>
        <dbReference type="ARBA" id="ARBA00023002"/>
    </source>
</evidence>
<evidence type="ECO:0000259" key="5">
    <source>
        <dbReference type="Pfam" id="PF00890"/>
    </source>
</evidence>
<keyword evidence="2" id="KW-0285">Flavoprotein</keyword>
<reference evidence="6 7" key="1">
    <citation type="submission" date="2019-03" db="EMBL/GenBank/DDBJ databases">
        <title>Paracraurococcus aquatilis NE82 genome sequence.</title>
        <authorList>
            <person name="Zhao Y."/>
            <person name="Du Z."/>
        </authorList>
    </citation>
    <scope>NUCLEOTIDE SEQUENCE [LARGE SCALE GENOMIC DNA]</scope>
    <source>
        <strain evidence="6 7">NE82</strain>
    </source>
</reference>
<evidence type="ECO:0000256" key="1">
    <source>
        <dbReference type="ARBA" id="ARBA00001974"/>
    </source>
</evidence>
<dbReference type="PANTHER" id="PTHR11632">
    <property type="entry name" value="SUCCINATE DEHYDROGENASE 2 FLAVOPROTEIN SUBUNIT"/>
    <property type="match status" value="1"/>
</dbReference>
<dbReference type="AlphaFoldDB" id="A0A4R4DQI6"/>
<dbReference type="Gene3D" id="3.90.700.10">
    <property type="entry name" value="Succinate dehydrogenase/fumarate reductase flavoprotein, catalytic domain"/>
    <property type="match status" value="1"/>
</dbReference>
<dbReference type="Gene3D" id="3.50.50.60">
    <property type="entry name" value="FAD/NAD(P)-binding domain"/>
    <property type="match status" value="1"/>
</dbReference>
<evidence type="ECO:0000313" key="6">
    <source>
        <dbReference type="EMBL" id="TCZ63339.1"/>
    </source>
</evidence>
<proteinExistence type="predicted"/>
<evidence type="ECO:0000256" key="4">
    <source>
        <dbReference type="PIRSR" id="PIRSR630664-50"/>
    </source>
</evidence>
<evidence type="ECO:0000256" key="2">
    <source>
        <dbReference type="ARBA" id="ARBA00022630"/>
    </source>
</evidence>
<dbReference type="PRINTS" id="PR00368">
    <property type="entry name" value="FADPNR"/>
</dbReference>
<gene>
    <name evidence="6" type="ORF">EXY23_10460</name>
</gene>
<organism evidence="6 7">
    <name type="scientific">Roseicella aquatilis</name>
    <dbReference type="NCBI Taxonomy" id="2527868"/>
    <lineage>
        <taxon>Bacteria</taxon>
        <taxon>Pseudomonadati</taxon>
        <taxon>Pseudomonadota</taxon>
        <taxon>Alphaproteobacteria</taxon>
        <taxon>Acetobacterales</taxon>
        <taxon>Roseomonadaceae</taxon>
        <taxon>Roseicella</taxon>
    </lineage>
</organism>
<dbReference type="Proteomes" id="UP000295023">
    <property type="component" value="Unassembled WGS sequence"/>
</dbReference>
<protein>
    <submittedName>
        <fullName evidence="6">FAD-binding protein</fullName>
    </submittedName>
</protein>
<comment type="caution">
    <text evidence="6">The sequence shown here is derived from an EMBL/GenBank/DDBJ whole genome shotgun (WGS) entry which is preliminary data.</text>
</comment>
<dbReference type="SUPFAM" id="SSF56425">
    <property type="entry name" value="Succinate dehydrogenase/fumarate reductase flavoprotein, catalytic domain"/>
    <property type="match status" value="1"/>
</dbReference>
<dbReference type="OrthoDB" id="9806724at2"/>